<proteinExistence type="predicted"/>
<dbReference type="AlphaFoldDB" id="A0A2S8BLU7"/>
<evidence type="ECO:0000256" key="1">
    <source>
        <dbReference type="SAM" id="MobiDB-lite"/>
    </source>
</evidence>
<feature type="compositionally biased region" description="Polar residues" evidence="1">
    <location>
        <begin position="31"/>
        <end position="41"/>
    </location>
</feature>
<comment type="caution">
    <text evidence="2">The sequence shown here is derived from an EMBL/GenBank/DDBJ whole genome shotgun (WGS) entry which is preliminary data.</text>
</comment>
<evidence type="ECO:0000313" key="2">
    <source>
        <dbReference type="EMBL" id="PQM47664.1"/>
    </source>
</evidence>
<name>A0A2S8BLU7_9MYCO</name>
<feature type="region of interest" description="Disordered" evidence="1">
    <location>
        <begin position="25"/>
        <end position="93"/>
    </location>
</feature>
<gene>
    <name evidence="2" type="ORF">C1Y40_02124</name>
</gene>
<sequence>MPSGRWMDSTLITSAPNAASRWVAAGPAQNAVRSITRTPSSGKPADATSGPDSRGGQGGSSLASPSAGAPRSGAGWQRDISHGGRGWSNPAGLGTNTPRSVAYAMSRMVAPVPTGAIGTRNSAPSSTISSTLRCANQSPIRARMRSRCSQRPSWKLSCGSSASSGQSTIAAKSSHCCPVTMVIPT</sequence>
<dbReference type="Proteomes" id="UP000238296">
    <property type="component" value="Unassembled WGS sequence"/>
</dbReference>
<protein>
    <submittedName>
        <fullName evidence="2">Uncharacterized protein</fullName>
    </submittedName>
</protein>
<dbReference type="EMBL" id="PPEA01000301">
    <property type="protein sequence ID" value="PQM47664.1"/>
    <property type="molecule type" value="Genomic_DNA"/>
</dbReference>
<organism evidence="2 3">
    <name type="scientific">Mycobacterium talmoniae</name>
    <dbReference type="NCBI Taxonomy" id="1858794"/>
    <lineage>
        <taxon>Bacteria</taxon>
        <taxon>Bacillati</taxon>
        <taxon>Actinomycetota</taxon>
        <taxon>Actinomycetes</taxon>
        <taxon>Mycobacteriales</taxon>
        <taxon>Mycobacteriaceae</taxon>
        <taxon>Mycobacterium</taxon>
    </lineage>
</organism>
<evidence type="ECO:0000313" key="3">
    <source>
        <dbReference type="Proteomes" id="UP000238296"/>
    </source>
</evidence>
<feature type="compositionally biased region" description="Low complexity" evidence="1">
    <location>
        <begin position="60"/>
        <end position="75"/>
    </location>
</feature>
<accession>A0A2S8BLU7</accession>
<reference evidence="2 3" key="1">
    <citation type="journal article" date="2017" name="Int. J. Syst. Evol. Microbiol.">
        <title>Mycobacterium talmoniae sp. nov., a slowly growing mycobacterium isolated from human respiratory samples.</title>
        <authorList>
            <person name="Davidson R.M."/>
            <person name="DeGroote M.A."/>
            <person name="Marola J.L."/>
            <person name="Buss S."/>
            <person name="Jones V."/>
            <person name="McNeil M.R."/>
            <person name="Freifeld A.G."/>
            <person name="Elaine Epperson L."/>
            <person name="Hasan N.A."/>
            <person name="Jackson M."/>
            <person name="Iwen P.C."/>
            <person name="Salfinger M."/>
            <person name="Strong M."/>
        </authorList>
    </citation>
    <scope>NUCLEOTIDE SEQUENCE [LARGE SCALE GENOMIC DNA]</scope>
    <source>
        <strain evidence="2 3">ATCC BAA-2683</strain>
    </source>
</reference>